<comment type="caution">
    <text evidence="2">Lacks conserved residue(s) required for the propagation of feature annotation.</text>
</comment>
<feature type="chain" id="PRO_5040777572" description="ShKT domain-containing protein" evidence="3">
    <location>
        <begin position="17"/>
        <end position="254"/>
    </location>
</feature>
<dbReference type="PANTHER" id="PTHR10334">
    <property type="entry name" value="CYSTEINE-RICH SECRETORY PROTEIN-RELATED"/>
    <property type="match status" value="1"/>
</dbReference>
<dbReference type="InterPro" id="IPR034113">
    <property type="entry name" value="SCP_GAPR1-like"/>
</dbReference>
<dbReference type="Pfam" id="PF01549">
    <property type="entry name" value="ShK"/>
    <property type="match status" value="1"/>
</dbReference>
<feature type="signal peptide" evidence="3">
    <location>
        <begin position="1"/>
        <end position="16"/>
    </location>
</feature>
<comment type="caution">
    <text evidence="5">The sequence shown here is derived from an EMBL/GenBank/DDBJ whole genome shotgun (WGS) entry which is preliminary data.</text>
</comment>
<evidence type="ECO:0000313" key="6">
    <source>
        <dbReference type="Proteomes" id="UP001163046"/>
    </source>
</evidence>
<dbReference type="Gene3D" id="3.40.33.10">
    <property type="entry name" value="CAP"/>
    <property type="match status" value="1"/>
</dbReference>
<keyword evidence="1" id="KW-0800">Toxin</keyword>
<dbReference type="SMART" id="SM00198">
    <property type="entry name" value="SCP"/>
    <property type="match status" value="1"/>
</dbReference>
<sequence>MIKFLLVMMLSFVCECRFHKPGASPPMPPLTDLAIAKRGVCPEGGGDKNAGCGYWRKLGYCSRDKGYYEFMETTCPATCGLCQARPTEAPKARSARVNINECLQVHNSKRRLHGARPLTWDRSLARKAQAWAFILATKEEMKHAPPSGAGENLFYSATTDNKISTCKDAVEAWYGEVSDYPFWNPPNSIFDVSGAQIGHFTQVVWKSTKKLGVGIASIKRGFKTKTYIVARYTPPGNYEGRFKQEVGNSVMALK</sequence>
<feature type="domain" description="ShKT" evidence="4">
    <location>
        <begin position="41"/>
        <end position="82"/>
    </location>
</feature>
<dbReference type="GO" id="GO:0090729">
    <property type="term" value="F:toxin activity"/>
    <property type="evidence" value="ECO:0007669"/>
    <property type="project" value="UniProtKB-KW"/>
</dbReference>
<dbReference type="PROSITE" id="PS01009">
    <property type="entry name" value="CRISP_1"/>
    <property type="match status" value="1"/>
</dbReference>
<dbReference type="SMART" id="SM00254">
    <property type="entry name" value="ShKT"/>
    <property type="match status" value="1"/>
</dbReference>
<dbReference type="PRINTS" id="PR00838">
    <property type="entry name" value="V5ALLERGEN"/>
</dbReference>
<dbReference type="InterPro" id="IPR003582">
    <property type="entry name" value="ShKT_dom"/>
</dbReference>
<dbReference type="AlphaFoldDB" id="A0A9W9ZHT3"/>
<dbReference type="Pfam" id="PF00188">
    <property type="entry name" value="CAP"/>
    <property type="match status" value="1"/>
</dbReference>
<evidence type="ECO:0000259" key="4">
    <source>
        <dbReference type="PROSITE" id="PS51670"/>
    </source>
</evidence>
<evidence type="ECO:0000256" key="3">
    <source>
        <dbReference type="SAM" id="SignalP"/>
    </source>
</evidence>
<accession>A0A9W9ZHT3</accession>
<dbReference type="CDD" id="cd05382">
    <property type="entry name" value="CAP_GAPR1-like"/>
    <property type="match status" value="1"/>
</dbReference>
<dbReference type="InterPro" id="IPR002413">
    <property type="entry name" value="V5_allergen-like"/>
</dbReference>
<dbReference type="InterPro" id="IPR035940">
    <property type="entry name" value="CAP_sf"/>
</dbReference>
<dbReference type="InterPro" id="IPR014044">
    <property type="entry name" value="CAP_dom"/>
</dbReference>
<keyword evidence="3" id="KW-0732">Signal</keyword>
<evidence type="ECO:0000313" key="5">
    <source>
        <dbReference type="EMBL" id="KAJ7382008.1"/>
    </source>
</evidence>
<name>A0A9W9ZHT3_9CNID</name>
<reference evidence="5" key="1">
    <citation type="submission" date="2023-01" db="EMBL/GenBank/DDBJ databases">
        <title>Genome assembly of the deep-sea coral Lophelia pertusa.</title>
        <authorList>
            <person name="Herrera S."/>
            <person name="Cordes E."/>
        </authorList>
    </citation>
    <scope>NUCLEOTIDE SEQUENCE</scope>
    <source>
        <strain evidence="5">USNM1676648</strain>
        <tissue evidence="5">Polyp</tissue>
    </source>
</reference>
<evidence type="ECO:0000256" key="1">
    <source>
        <dbReference type="ARBA" id="ARBA00022656"/>
    </source>
</evidence>
<dbReference type="GO" id="GO:0005576">
    <property type="term" value="C:extracellular region"/>
    <property type="evidence" value="ECO:0007669"/>
    <property type="project" value="InterPro"/>
</dbReference>
<dbReference type="Gene3D" id="1.10.10.1940">
    <property type="match status" value="1"/>
</dbReference>
<evidence type="ECO:0000256" key="2">
    <source>
        <dbReference type="PROSITE-ProRule" id="PRU01005"/>
    </source>
</evidence>
<dbReference type="FunFam" id="3.40.33.10:FF:000010">
    <property type="entry name" value="Predicted protein"/>
    <property type="match status" value="1"/>
</dbReference>
<dbReference type="PRINTS" id="PR00837">
    <property type="entry name" value="V5TPXLIKE"/>
</dbReference>
<dbReference type="Proteomes" id="UP001163046">
    <property type="component" value="Unassembled WGS sequence"/>
</dbReference>
<dbReference type="InterPro" id="IPR018244">
    <property type="entry name" value="Allrgn_V5/Tpx1_CS"/>
</dbReference>
<gene>
    <name evidence="5" type="ORF">OS493_037710</name>
</gene>
<proteinExistence type="predicted"/>
<dbReference type="InterPro" id="IPR001283">
    <property type="entry name" value="CRISP-related"/>
</dbReference>
<protein>
    <recommendedName>
        <fullName evidence="4">ShKT domain-containing protein</fullName>
    </recommendedName>
</protein>
<dbReference type="PROSITE" id="PS51670">
    <property type="entry name" value="SHKT"/>
    <property type="match status" value="1"/>
</dbReference>
<dbReference type="OrthoDB" id="5951601at2759"/>
<dbReference type="EMBL" id="MU825948">
    <property type="protein sequence ID" value="KAJ7382008.1"/>
    <property type="molecule type" value="Genomic_DNA"/>
</dbReference>
<organism evidence="5 6">
    <name type="scientific">Desmophyllum pertusum</name>
    <dbReference type="NCBI Taxonomy" id="174260"/>
    <lineage>
        <taxon>Eukaryota</taxon>
        <taxon>Metazoa</taxon>
        <taxon>Cnidaria</taxon>
        <taxon>Anthozoa</taxon>
        <taxon>Hexacorallia</taxon>
        <taxon>Scleractinia</taxon>
        <taxon>Caryophylliina</taxon>
        <taxon>Caryophylliidae</taxon>
        <taxon>Desmophyllum</taxon>
    </lineage>
</organism>
<keyword evidence="6" id="KW-1185">Reference proteome</keyword>
<dbReference type="SUPFAM" id="SSF55797">
    <property type="entry name" value="PR-1-like"/>
    <property type="match status" value="1"/>
</dbReference>